<dbReference type="InterPro" id="IPR013815">
    <property type="entry name" value="ATP_grasp_subdomain_1"/>
</dbReference>
<name>A0A381WE15_9ZZZZ</name>
<dbReference type="EMBL" id="UINC01011514">
    <property type="protein sequence ID" value="SVA50776.1"/>
    <property type="molecule type" value="Genomic_DNA"/>
</dbReference>
<feature type="domain" description="Pyruvate phosphate dikinase AMP/ATP-binding" evidence="2">
    <location>
        <begin position="17"/>
        <end position="317"/>
    </location>
</feature>
<evidence type="ECO:0000259" key="2">
    <source>
        <dbReference type="Pfam" id="PF01326"/>
    </source>
</evidence>
<dbReference type="InterPro" id="IPR036637">
    <property type="entry name" value="Phosphohistidine_dom_sf"/>
</dbReference>
<proteinExistence type="predicted"/>
<dbReference type="Pfam" id="PF01326">
    <property type="entry name" value="PPDK_N"/>
    <property type="match status" value="1"/>
</dbReference>
<evidence type="ECO:0000313" key="3">
    <source>
        <dbReference type="EMBL" id="SVA50776.1"/>
    </source>
</evidence>
<protein>
    <recommendedName>
        <fullName evidence="4">Pyruvate, water dikinase</fullName>
    </recommendedName>
</protein>
<dbReference type="GO" id="GO:0005524">
    <property type="term" value="F:ATP binding"/>
    <property type="evidence" value="ECO:0007669"/>
    <property type="project" value="InterPro"/>
</dbReference>
<dbReference type="PANTHER" id="PTHR43615:SF1">
    <property type="entry name" value="PPDK_N DOMAIN-CONTAINING PROTEIN"/>
    <property type="match status" value="1"/>
</dbReference>
<evidence type="ECO:0008006" key="4">
    <source>
        <dbReference type="Google" id="ProtNLM"/>
    </source>
</evidence>
<dbReference type="AlphaFoldDB" id="A0A381WE15"/>
<organism evidence="3">
    <name type="scientific">marine metagenome</name>
    <dbReference type="NCBI Taxonomy" id="408172"/>
    <lineage>
        <taxon>unclassified sequences</taxon>
        <taxon>metagenomes</taxon>
        <taxon>ecological metagenomes</taxon>
    </lineage>
</organism>
<dbReference type="Gene3D" id="3.50.30.10">
    <property type="entry name" value="Phosphohistidine domain"/>
    <property type="match status" value="1"/>
</dbReference>
<dbReference type="PANTHER" id="PTHR43615">
    <property type="entry name" value="PHOSPHOENOLPYRUVATE SYNTHASE-RELATED"/>
    <property type="match status" value="1"/>
</dbReference>
<accession>A0A381WE15</accession>
<sequence>MADGFILPMDTTDDALELIGGKGRSLAKMSNAGLNVPSGFHHTADAYRAFVAENNLQDQIVALAKPALDNGWVTFEPASAAIQKLITAYEISEAIASQLRQAYARLGSEPAVAVRSSANAEDLPGLSFAGQQETYLNVKGGEALLKAVRNCWASLWTAQAISYRHENDIEQGSVAMAVVVQIMVPADVAGILFTANPATGERTEMIVNASFGLGEAVVGGQVTPDTFVVDRESKNVKETMIGPKEQMIVSDGEQGTKLTDVKVTDRDQSSLSDALLNDLVELALKVEKNYDGLPQDIEWAIVDGKISLLQSRPITNLPPPPLEVEWNPPEEIPALVRRQIVENIPDPTCELFDELYIRYSLRWDRTKEVSMYSTLHGFAFQIMGGGGITGTKEEWRAGIRAAREKVAASPEGMAQEKHDLDLFVSELSDDDRAEFQKMADELNSDNLPNAVTVPESNDPTYTAFHKTFTNDNQHRDWRERAMPELEAATAKWSALDIAGASDATLMEGIRELTEAEGWYWSGNGGHTFGVAKSVDDQLQCFLRENLPDHNFTSGQFLSGFKSRIMQANDALFEIAKVLRADEELNLLILATPAHRLRGELEARSDTKQILKDIDTYLQKYGHQGYSLDFCEPTQQEDPSALFVTLKNMVRREDYDPKQHEQEAHRKKEKALKEISELLVGLQCWQFRYRLWFANKYYPMREESCFVLGMAWPALRPMAAELGRRMVELGTFKQPDDVYHMYTAELEEAMKSRADNKAKPELGELAQERRELRERRKRLHPPGTCPPEASEMPGIAFKETQIKNDDSSDTLMGIPVSPGSITAEASVIMNPSEFSNMVPGSILVCPMTSPAWTQLFAHAQGLVTDIGGILGHGSIVAREYGIAAVVGTGNGTQRIKHGQLIEVDGDSGTVKLLEEE</sequence>
<reference evidence="3" key="1">
    <citation type="submission" date="2018-05" db="EMBL/GenBank/DDBJ databases">
        <authorList>
            <person name="Lanie J.A."/>
            <person name="Ng W.-L."/>
            <person name="Kazmierczak K.M."/>
            <person name="Andrzejewski T.M."/>
            <person name="Davidsen T.M."/>
            <person name="Wayne K.J."/>
            <person name="Tettelin H."/>
            <person name="Glass J.I."/>
            <person name="Rusch D."/>
            <person name="Podicherti R."/>
            <person name="Tsui H.-C.T."/>
            <person name="Winkler M.E."/>
        </authorList>
    </citation>
    <scope>NUCLEOTIDE SEQUENCE</scope>
</reference>
<dbReference type="SUPFAM" id="SSF56059">
    <property type="entry name" value="Glutathione synthetase ATP-binding domain-like"/>
    <property type="match status" value="1"/>
</dbReference>
<dbReference type="InterPro" id="IPR051549">
    <property type="entry name" value="PEP_Utilizing_Enz"/>
</dbReference>
<gene>
    <name evidence="3" type="ORF">METZ01_LOCUS103630</name>
</gene>
<evidence type="ECO:0000259" key="1">
    <source>
        <dbReference type="Pfam" id="PF00391"/>
    </source>
</evidence>
<dbReference type="Gene3D" id="3.30.470.20">
    <property type="entry name" value="ATP-grasp fold, B domain"/>
    <property type="match status" value="1"/>
</dbReference>
<dbReference type="SUPFAM" id="SSF52009">
    <property type="entry name" value="Phosphohistidine domain"/>
    <property type="match status" value="1"/>
</dbReference>
<feature type="domain" description="PEP-utilising enzyme mobile" evidence="1">
    <location>
        <begin position="838"/>
        <end position="907"/>
    </location>
</feature>
<dbReference type="Pfam" id="PF00391">
    <property type="entry name" value="PEP-utilizers"/>
    <property type="match status" value="1"/>
</dbReference>
<dbReference type="Gene3D" id="3.30.1490.20">
    <property type="entry name" value="ATP-grasp fold, A domain"/>
    <property type="match status" value="1"/>
</dbReference>
<dbReference type="GO" id="GO:0016301">
    <property type="term" value="F:kinase activity"/>
    <property type="evidence" value="ECO:0007669"/>
    <property type="project" value="InterPro"/>
</dbReference>
<dbReference type="InterPro" id="IPR002192">
    <property type="entry name" value="PPDK_AMP/ATP-bd"/>
</dbReference>
<dbReference type="InterPro" id="IPR008279">
    <property type="entry name" value="PEP-util_enz_mobile_dom"/>
</dbReference>